<name>A0AAN0REL9_9PROT</name>
<evidence type="ECO:0000256" key="4">
    <source>
        <dbReference type="ARBA" id="ARBA00022989"/>
    </source>
</evidence>
<dbReference type="InterPro" id="IPR001123">
    <property type="entry name" value="LeuE-type"/>
</dbReference>
<dbReference type="Pfam" id="PF01810">
    <property type="entry name" value="LysE"/>
    <property type="match status" value="1"/>
</dbReference>
<keyword evidence="2" id="KW-1003">Cell membrane</keyword>
<reference evidence="8" key="1">
    <citation type="submission" date="2012-06" db="EMBL/GenBank/DDBJ databases">
        <title>Genome analysis of multiple Granulibacter bethesdensis isolates demonstrates substantial genome diversity.</title>
        <authorList>
            <person name="Greenberg D.E."/>
            <person name="Porcella S.F."/>
            <person name="Zarember K."/>
            <person name="Zelazny A.M."/>
            <person name="Bruno D."/>
            <person name="Martens C."/>
            <person name="Barbian K.D."/>
            <person name="Jaske E."/>
            <person name="Holland S.M."/>
        </authorList>
    </citation>
    <scope>NUCLEOTIDE SEQUENCE [LARGE SCALE GENOMIC DNA]</scope>
    <source>
        <strain evidence="8">CGDNIH3</strain>
    </source>
</reference>
<evidence type="ECO:0000313" key="8">
    <source>
        <dbReference type="Proteomes" id="UP000019438"/>
    </source>
</evidence>
<dbReference type="GO" id="GO:0015171">
    <property type="term" value="F:amino acid transmembrane transporter activity"/>
    <property type="evidence" value="ECO:0007669"/>
    <property type="project" value="TreeGrafter"/>
</dbReference>
<feature type="transmembrane region" description="Helical" evidence="6">
    <location>
        <begin position="196"/>
        <end position="214"/>
    </location>
</feature>
<organism evidence="7 8">
    <name type="scientific">Granulibacter bethesdensis</name>
    <dbReference type="NCBI Taxonomy" id="364410"/>
    <lineage>
        <taxon>Bacteria</taxon>
        <taxon>Pseudomonadati</taxon>
        <taxon>Pseudomonadota</taxon>
        <taxon>Alphaproteobacteria</taxon>
        <taxon>Acetobacterales</taxon>
        <taxon>Acetobacteraceae</taxon>
        <taxon>Granulibacter</taxon>
    </lineage>
</organism>
<evidence type="ECO:0000256" key="6">
    <source>
        <dbReference type="SAM" id="Phobius"/>
    </source>
</evidence>
<feature type="transmembrane region" description="Helical" evidence="6">
    <location>
        <begin position="164"/>
        <end position="184"/>
    </location>
</feature>
<keyword evidence="4 6" id="KW-1133">Transmembrane helix</keyword>
<evidence type="ECO:0000256" key="1">
    <source>
        <dbReference type="ARBA" id="ARBA00004651"/>
    </source>
</evidence>
<dbReference type="EMBL" id="CP003181">
    <property type="protein sequence ID" value="AHJ63586.1"/>
    <property type="molecule type" value="Genomic_DNA"/>
</dbReference>
<evidence type="ECO:0000313" key="7">
    <source>
        <dbReference type="EMBL" id="AHJ63586.1"/>
    </source>
</evidence>
<keyword evidence="3 6" id="KW-0812">Transmembrane</keyword>
<keyword evidence="5 6" id="KW-0472">Membrane</keyword>
<feature type="transmembrane region" description="Helical" evidence="6">
    <location>
        <begin position="46"/>
        <end position="70"/>
    </location>
</feature>
<protein>
    <submittedName>
        <fullName evidence="7">Transporter, LysE family</fullName>
    </submittedName>
</protein>
<dbReference type="PANTHER" id="PTHR30086">
    <property type="entry name" value="ARGININE EXPORTER PROTEIN ARGO"/>
    <property type="match status" value="1"/>
</dbReference>
<evidence type="ECO:0000256" key="5">
    <source>
        <dbReference type="ARBA" id="ARBA00023136"/>
    </source>
</evidence>
<dbReference type="KEGG" id="gbc:GbCGDNIH3_1691"/>
<proteinExistence type="predicted"/>
<gene>
    <name evidence="7" type="ORF">GbCGDNIH3_1691</name>
</gene>
<dbReference type="PIRSF" id="PIRSF006324">
    <property type="entry name" value="LeuE"/>
    <property type="match status" value="1"/>
</dbReference>
<sequence>MERRIMDAFSAIIRFSAAAALLTVTPGLDTALVVRTGTVEGPRQAVLAGAGISAGVLSWGMITALGLGALLAASEYAYRVVQMVGAFYLAWLGVTMMRRVFAGGGSPIVFPAGQGRLVAKPNWFLRGMMTNLLNPKVGVFYVSFLPQFLPPELPAVSFGALLSGIHAFMGLVFFSAVAVGTVPLQRLLTHPATSRVLDGITGTVMIGFAARLIMEKRSL</sequence>
<dbReference type="PANTHER" id="PTHR30086:SF20">
    <property type="entry name" value="ARGININE EXPORTER PROTEIN ARGO-RELATED"/>
    <property type="match status" value="1"/>
</dbReference>
<dbReference type="GO" id="GO:0005886">
    <property type="term" value="C:plasma membrane"/>
    <property type="evidence" value="ECO:0007669"/>
    <property type="project" value="UniProtKB-SubCell"/>
</dbReference>
<evidence type="ECO:0000256" key="2">
    <source>
        <dbReference type="ARBA" id="ARBA00022475"/>
    </source>
</evidence>
<dbReference type="Proteomes" id="UP000019438">
    <property type="component" value="Chromosome"/>
</dbReference>
<dbReference type="AlphaFoldDB" id="A0AAN0REL9"/>
<accession>A0AAN0REL9</accession>
<comment type="subcellular location">
    <subcellularLocation>
        <location evidence="1">Cell membrane</location>
        <topology evidence="1">Multi-pass membrane protein</topology>
    </subcellularLocation>
</comment>
<evidence type="ECO:0000256" key="3">
    <source>
        <dbReference type="ARBA" id="ARBA00022692"/>
    </source>
</evidence>
<feature type="transmembrane region" description="Helical" evidence="6">
    <location>
        <begin position="123"/>
        <end position="144"/>
    </location>
</feature>
<feature type="transmembrane region" description="Helical" evidence="6">
    <location>
        <begin position="12"/>
        <end position="34"/>
    </location>
</feature>